<accession>A0ABV2AQN4</accession>
<evidence type="ECO:0000313" key="2">
    <source>
        <dbReference type="EMBL" id="MES1921794.1"/>
    </source>
</evidence>
<gene>
    <name evidence="2" type="ORF">MHBO_003327</name>
</gene>
<proteinExistence type="predicted"/>
<dbReference type="Proteomes" id="UP001439008">
    <property type="component" value="Unassembled WGS sequence"/>
</dbReference>
<keyword evidence="3" id="KW-1185">Reference proteome</keyword>
<dbReference type="EMBL" id="JBDODL010001773">
    <property type="protein sequence ID" value="MES1921794.1"/>
    <property type="molecule type" value="Genomic_DNA"/>
</dbReference>
<evidence type="ECO:0000256" key="1">
    <source>
        <dbReference type="SAM" id="MobiDB-lite"/>
    </source>
</evidence>
<sequence>MCPFDSTRKSKFLSDNKINKKPKNIKNTKKSVPKTVKIPRKRKIRFKKKTTKNNNNHKMGTPSNLKTPRILTRLKKRMQTEKVGKEKKKLIKQQSAQRESSDFSECLNFADFSSLTNEKVESTAKKLLTRVKNFLTPNFDSIDNKSVLMEKEEGRLLHFNDLKNEKSAKINDSNDVKSGKNKSENVLKNKNFGEKIGLKEEEEFLRTPKIKFVKNKEKKQVESISNLLYKIDENVVQKNLSNPLRNLKKKVYKIFFRKRNFCSIKKEK</sequence>
<name>A0ABV2AQN4_9EUKA</name>
<protein>
    <submittedName>
        <fullName evidence="2">Uncharacterized protein</fullName>
    </submittedName>
</protein>
<feature type="region of interest" description="Disordered" evidence="1">
    <location>
        <begin position="1"/>
        <end position="68"/>
    </location>
</feature>
<evidence type="ECO:0000313" key="3">
    <source>
        <dbReference type="Proteomes" id="UP001439008"/>
    </source>
</evidence>
<reference evidence="2 3" key="1">
    <citation type="journal article" date="2024" name="BMC Biol.">
        <title>Comparative genomics of Ascetosporea gives new insight into the evolutionary basis for animal parasitism in Rhizaria.</title>
        <authorList>
            <person name="Hiltunen Thoren M."/>
            <person name="Onut-Brannstrom I."/>
            <person name="Alfjorden A."/>
            <person name="Peckova H."/>
            <person name="Swords F."/>
            <person name="Hooper C."/>
            <person name="Holzer A.S."/>
            <person name="Bass D."/>
            <person name="Burki F."/>
        </authorList>
    </citation>
    <scope>NUCLEOTIDE SEQUENCE [LARGE SCALE GENOMIC DNA]</scope>
    <source>
        <strain evidence="2">20-A016</strain>
    </source>
</reference>
<organism evidence="2 3">
    <name type="scientific">Bonamia ostreae</name>
    <dbReference type="NCBI Taxonomy" id="126728"/>
    <lineage>
        <taxon>Eukaryota</taxon>
        <taxon>Sar</taxon>
        <taxon>Rhizaria</taxon>
        <taxon>Endomyxa</taxon>
        <taxon>Ascetosporea</taxon>
        <taxon>Haplosporida</taxon>
        <taxon>Bonamia</taxon>
    </lineage>
</organism>
<feature type="compositionally biased region" description="Basic residues" evidence="1">
    <location>
        <begin position="19"/>
        <end position="51"/>
    </location>
</feature>
<feature type="compositionally biased region" description="Basic and acidic residues" evidence="1">
    <location>
        <begin position="1"/>
        <end position="18"/>
    </location>
</feature>
<comment type="caution">
    <text evidence="2">The sequence shown here is derived from an EMBL/GenBank/DDBJ whole genome shotgun (WGS) entry which is preliminary data.</text>
</comment>